<proteinExistence type="predicted"/>
<evidence type="ECO:0000313" key="2">
    <source>
        <dbReference type="Proteomes" id="UP000789920"/>
    </source>
</evidence>
<sequence>YCFAASKIIRVEYRSKGSQSRNAPAHNNNMLMEENSVPTGISDICNSWMKLAQRTGTERVDSFVPDLFSIV</sequence>
<feature type="non-terminal residue" evidence="1">
    <location>
        <position position="1"/>
    </location>
</feature>
<keyword evidence="2" id="KW-1185">Reference proteome</keyword>
<dbReference type="Proteomes" id="UP000789920">
    <property type="component" value="Unassembled WGS sequence"/>
</dbReference>
<reference evidence="1" key="1">
    <citation type="submission" date="2021-06" db="EMBL/GenBank/DDBJ databases">
        <authorList>
            <person name="Kallberg Y."/>
            <person name="Tangrot J."/>
            <person name="Rosling A."/>
        </authorList>
    </citation>
    <scope>NUCLEOTIDE SEQUENCE</scope>
    <source>
        <strain evidence="1">MA461A</strain>
    </source>
</reference>
<name>A0ACA9RNQ5_9GLOM</name>
<evidence type="ECO:0000313" key="1">
    <source>
        <dbReference type="EMBL" id="CAG8800727.1"/>
    </source>
</evidence>
<organism evidence="1 2">
    <name type="scientific">Racocetra persica</name>
    <dbReference type="NCBI Taxonomy" id="160502"/>
    <lineage>
        <taxon>Eukaryota</taxon>
        <taxon>Fungi</taxon>
        <taxon>Fungi incertae sedis</taxon>
        <taxon>Mucoromycota</taxon>
        <taxon>Glomeromycotina</taxon>
        <taxon>Glomeromycetes</taxon>
        <taxon>Diversisporales</taxon>
        <taxon>Gigasporaceae</taxon>
        <taxon>Racocetra</taxon>
    </lineage>
</organism>
<protein>
    <submittedName>
        <fullName evidence="1">17549_t:CDS:1</fullName>
    </submittedName>
</protein>
<gene>
    <name evidence="1" type="ORF">RPERSI_LOCUS20979</name>
</gene>
<accession>A0ACA9RNQ5</accession>
<comment type="caution">
    <text evidence="1">The sequence shown here is derived from an EMBL/GenBank/DDBJ whole genome shotgun (WGS) entry which is preliminary data.</text>
</comment>
<dbReference type="EMBL" id="CAJVQC010060409">
    <property type="protein sequence ID" value="CAG8800727.1"/>
    <property type="molecule type" value="Genomic_DNA"/>
</dbReference>